<dbReference type="EMBL" id="GGEC01072313">
    <property type="protein sequence ID" value="MBX52797.1"/>
    <property type="molecule type" value="Transcribed_RNA"/>
</dbReference>
<reference evidence="1" key="1">
    <citation type="submission" date="2018-02" db="EMBL/GenBank/DDBJ databases">
        <title>Rhizophora mucronata_Transcriptome.</title>
        <authorList>
            <person name="Meera S.P."/>
            <person name="Sreeshan A."/>
            <person name="Augustine A."/>
        </authorList>
    </citation>
    <scope>NUCLEOTIDE SEQUENCE</scope>
    <source>
        <tissue evidence="1">Leaf</tissue>
    </source>
</reference>
<organism evidence="1">
    <name type="scientific">Rhizophora mucronata</name>
    <name type="common">Asiatic mangrove</name>
    <dbReference type="NCBI Taxonomy" id="61149"/>
    <lineage>
        <taxon>Eukaryota</taxon>
        <taxon>Viridiplantae</taxon>
        <taxon>Streptophyta</taxon>
        <taxon>Embryophyta</taxon>
        <taxon>Tracheophyta</taxon>
        <taxon>Spermatophyta</taxon>
        <taxon>Magnoliopsida</taxon>
        <taxon>eudicotyledons</taxon>
        <taxon>Gunneridae</taxon>
        <taxon>Pentapetalae</taxon>
        <taxon>rosids</taxon>
        <taxon>fabids</taxon>
        <taxon>Malpighiales</taxon>
        <taxon>Rhizophoraceae</taxon>
        <taxon>Rhizophora</taxon>
    </lineage>
</organism>
<protein>
    <submittedName>
        <fullName evidence="1">Uncharacterized protein</fullName>
    </submittedName>
</protein>
<proteinExistence type="predicted"/>
<dbReference type="AlphaFoldDB" id="A0A2P2PDI9"/>
<evidence type="ECO:0000313" key="1">
    <source>
        <dbReference type="EMBL" id="MBX52797.1"/>
    </source>
</evidence>
<name>A0A2P2PDI9_RHIMU</name>
<accession>A0A2P2PDI9</accession>
<sequence>MNFLLACLVLAFVVSWLFHFHVLS</sequence>